<reference evidence="1" key="1">
    <citation type="journal article" date="2014" name="Front. Microbiol.">
        <title>High frequency of phylogenetically diverse reductive dehalogenase-homologous genes in deep subseafloor sedimentary metagenomes.</title>
        <authorList>
            <person name="Kawai M."/>
            <person name="Futagami T."/>
            <person name="Toyoda A."/>
            <person name="Takaki Y."/>
            <person name="Nishi S."/>
            <person name="Hori S."/>
            <person name="Arai W."/>
            <person name="Tsubouchi T."/>
            <person name="Morono Y."/>
            <person name="Uchiyama I."/>
            <person name="Ito T."/>
            <person name="Fujiyama A."/>
            <person name="Inagaki F."/>
            <person name="Takami H."/>
        </authorList>
    </citation>
    <scope>NUCLEOTIDE SEQUENCE</scope>
    <source>
        <strain evidence="1">Expedition CK06-06</strain>
    </source>
</reference>
<organism evidence="1">
    <name type="scientific">marine sediment metagenome</name>
    <dbReference type="NCBI Taxonomy" id="412755"/>
    <lineage>
        <taxon>unclassified sequences</taxon>
        <taxon>metagenomes</taxon>
        <taxon>ecological metagenomes</taxon>
    </lineage>
</organism>
<sequence length="152" mass="17623">MRKFKIKGAGFYDAPVWSPDSEKISYADNSWSLYWIDLKREVSKNIGTEYLYGPRRMKTIHSVWSPDSKWIAYTMSTAAYISKVYLYSIEKDKSYAVTDGMSNVSNPVFDESSKYLYFFASTDAGPVKQWFAMSNADMRMTRSIYLAVLRKD</sequence>
<dbReference type="SUPFAM" id="SSF82171">
    <property type="entry name" value="DPP6 N-terminal domain-like"/>
    <property type="match status" value="1"/>
</dbReference>
<name>X1NPB1_9ZZZZ</name>
<dbReference type="EMBL" id="BARV01015870">
    <property type="protein sequence ID" value="GAI20484.1"/>
    <property type="molecule type" value="Genomic_DNA"/>
</dbReference>
<feature type="non-terminal residue" evidence="1">
    <location>
        <position position="152"/>
    </location>
</feature>
<protein>
    <recommendedName>
        <fullName evidence="2">Dipeptidylpeptidase IV N-terminal domain-containing protein</fullName>
    </recommendedName>
</protein>
<dbReference type="Pfam" id="PF26550">
    <property type="entry name" value="Tricorn_2nd"/>
    <property type="match status" value="1"/>
</dbReference>
<evidence type="ECO:0008006" key="2">
    <source>
        <dbReference type="Google" id="ProtNLM"/>
    </source>
</evidence>
<dbReference type="AlphaFoldDB" id="X1NPB1"/>
<dbReference type="InterPro" id="IPR015943">
    <property type="entry name" value="WD40/YVTN_repeat-like_dom_sf"/>
</dbReference>
<accession>X1NPB1</accession>
<evidence type="ECO:0000313" key="1">
    <source>
        <dbReference type="EMBL" id="GAI20484.1"/>
    </source>
</evidence>
<proteinExistence type="predicted"/>
<comment type="caution">
    <text evidence="1">The sequence shown here is derived from an EMBL/GenBank/DDBJ whole genome shotgun (WGS) entry which is preliminary data.</text>
</comment>
<dbReference type="Gene3D" id="2.130.10.10">
    <property type="entry name" value="YVTN repeat-like/Quinoprotein amine dehydrogenase"/>
    <property type="match status" value="1"/>
</dbReference>
<gene>
    <name evidence="1" type="ORF">S06H3_27367</name>
</gene>